<accession>A0A1A9M9Y9</accession>
<name>A0A1A9M9Y9_9XANT</name>
<dbReference type="Pfam" id="PF04828">
    <property type="entry name" value="GFA"/>
    <property type="match status" value="1"/>
</dbReference>
<dbReference type="GO" id="GO:0046872">
    <property type="term" value="F:metal ion binding"/>
    <property type="evidence" value="ECO:0007669"/>
    <property type="project" value="UniProtKB-KW"/>
</dbReference>
<gene>
    <name evidence="6" type="ORF">A7D17_21815</name>
    <name evidence="5" type="ORF">VB146_21770</name>
</gene>
<feature type="domain" description="CENP-V/GFA" evidence="4">
    <location>
        <begin position="22"/>
        <end position="139"/>
    </location>
</feature>
<dbReference type="EMBL" id="LXNG01000032">
    <property type="protein sequence ID" value="OAG66437.1"/>
    <property type="molecule type" value="Genomic_DNA"/>
</dbReference>
<dbReference type="SUPFAM" id="SSF51316">
    <property type="entry name" value="Mss4-like"/>
    <property type="match status" value="1"/>
</dbReference>
<sequence>MSERHLRRSTHKIGEVTLGPVHRLSCHCGAVQIDLDLPYGLLDPRRCDCSMCRRRGAVVASVTLDGLHVLQGEEVLRLYQFNTQTAAHYFCGVCGIYTHHRRRSNPTEFGYNVGCLEGVNPYALTIAVPVEDGVNHPADRAAAHD</sequence>
<reference evidence="6 7" key="1">
    <citation type="submission" date="2016-05" db="EMBL/GenBank/DDBJ databases">
        <title>Pathogenic, phenotypic and molecular characterisation of Xanthomonas nasturtii sp. nov. and Xanthomonas floridensis sp. nov., new species of Xanthomonas associated with watercress production in Florida.</title>
        <authorList>
            <person name="Vicente J.G."/>
            <person name="Rothwell S."/>
            <person name="Holub E.B."/>
            <person name="Studholme D.J."/>
        </authorList>
    </citation>
    <scope>NUCLEOTIDE SEQUENCE [LARGE SCALE GENOMIC DNA]</scope>
    <source>
        <strain evidence="6 7">WHRI 8848</strain>
    </source>
</reference>
<reference evidence="5 8" key="2">
    <citation type="submission" date="2023-12" db="EMBL/GenBank/DDBJ databases">
        <title>Genome sequencing of Xanthomonas floridensis.</title>
        <authorList>
            <person name="Greer S."/>
            <person name="Harrison J."/>
            <person name="Grant M."/>
            <person name="Vicente J."/>
            <person name="Studholme D."/>
        </authorList>
    </citation>
    <scope>NUCLEOTIDE SEQUENCE [LARGE SCALE GENOMIC DNA]</scope>
    <source>
        <strain evidence="5 8">WHRI 8848</strain>
    </source>
</reference>
<dbReference type="OrthoDB" id="9805575at2"/>
<evidence type="ECO:0000313" key="6">
    <source>
        <dbReference type="EMBL" id="OAG66437.1"/>
    </source>
</evidence>
<keyword evidence="3" id="KW-0862">Zinc</keyword>
<evidence type="ECO:0000313" key="5">
    <source>
        <dbReference type="EMBL" id="MEA5126423.1"/>
    </source>
</evidence>
<dbReference type="PANTHER" id="PTHR28620:SF1">
    <property type="entry name" value="CENP-V_GFA DOMAIN-CONTAINING PROTEIN"/>
    <property type="match status" value="1"/>
</dbReference>
<keyword evidence="2" id="KW-0479">Metal-binding</keyword>
<evidence type="ECO:0000313" key="8">
    <source>
        <dbReference type="Proteomes" id="UP001303614"/>
    </source>
</evidence>
<evidence type="ECO:0000256" key="2">
    <source>
        <dbReference type="ARBA" id="ARBA00022723"/>
    </source>
</evidence>
<dbReference type="PROSITE" id="PS51891">
    <property type="entry name" value="CENP_V_GFA"/>
    <property type="match status" value="1"/>
</dbReference>
<dbReference type="PANTHER" id="PTHR28620">
    <property type="entry name" value="CENTROMERE PROTEIN V"/>
    <property type="match status" value="1"/>
</dbReference>
<evidence type="ECO:0000256" key="1">
    <source>
        <dbReference type="ARBA" id="ARBA00005495"/>
    </source>
</evidence>
<evidence type="ECO:0000259" key="4">
    <source>
        <dbReference type="PROSITE" id="PS51891"/>
    </source>
</evidence>
<comment type="caution">
    <text evidence="6">The sequence shown here is derived from an EMBL/GenBank/DDBJ whole genome shotgun (WGS) entry which is preliminary data.</text>
</comment>
<dbReference type="RefSeq" id="WP_064510090.1">
    <property type="nucleotide sequence ID" value="NZ_JAYFSN010000046.1"/>
</dbReference>
<dbReference type="EMBL" id="JAYFSO010000043">
    <property type="protein sequence ID" value="MEA5126423.1"/>
    <property type="molecule type" value="Genomic_DNA"/>
</dbReference>
<dbReference type="STRING" id="1843580.A7D17_21815"/>
<dbReference type="AlphaFoldDB" id="A0A1A9M9Y9"/>
<dbReference type="Proteomes" id="UP000077659">
    <property type="component" value="Unassembled WGS sequence"/>
</dbReference>
<evidence type="ECO:0000313" key="7">
    <source>
        <dbReference type="Proteomes" id="UP000077659"/>
    </source>
</evidence>
<dbReference type="InterPro" id="IPR052355">
    <property type="entry name" value="CENP-V-like"/>
</dbReference>
<dbReference type="InterPro" id="IPR011057">
    <property type="entry name" value="Mss4-like_sf"/>
</dbReference>
<dbReference type="Proteomes" id="UP001303614">
    <property type="component" value="Unassembled WGS sequence"/>
</dbReference>
<proteinExistence type="inferred from homology"/>
<dbReference type="GO" id="GO:0016846">
    <property type="term" value="F:carbon-sulfur lyase activity"/>
    <property type="evidence" value="ECO:0007669"/>
    <property type="project" value="InterPro"/>
</dbReference>
<comment type="similarity">
    <text evidence="1">Belongs to the Gfa family.</text>
</comment>
<dbReference type="InterPro" id="IPR006913">
    <property type="entry name" value="CENP-V/GFA"/>
</dbReference>
<protein>
    <submittedName>
        <fullName evidence="6">Aldehyde-activating protein</fullName>
    </submittedName>
    <submittedName>
        <fullName evidence="5">GFA family protein</fullName>
    </submittedName>
</protein>
<organism evidence="6 7">
    <name type="scientific">Xanthomonas floridensis</name>
    <dbReference type="NCBI Taxonomy" id="1843580"/>
    <lineage>
        <taxon>Bacteria</taxon>
        <taxon>Pseudomonadati</taxon>
        <taxon>Pseudomonadota</taxon>
        <taxon>Gammaproteobacteria</taxon>
        <taxon>Lysobacterales</taxon>
        <taxon>Lysobacteraceae</taxon>
        <taxon>Xanthomonas</taxon>
    </lineage>
</organism>
<keyword evidence="8" id="KW-1185">Reference proteome</keyword>
<dbReference type="Gene3D" id="2.170.150.70">
    <property type="match status" value="1"/>
</dbReference>
<evidence type="ECO:0000256" key="3">
    <source>
        <dbReference type="ARBA" id="ARBA00022833"/>
    </source>
</evidence>